<name>A0A498NET3_LABRO</name>
<sequence length="85" mass="9227">MTSASAGRQTPVLCAIPEGKLTTPGMQRMTQHSASYVMVNLERSGRDDITAKVSSHPAMGCGVNQSQIELGGERINTLRFQLYML</sequence>
<dbReference type="AlphaFoldDB" id="A0A498NET3"/>
<comment type="caution">
    <text evidence="1">The sequence shown here is derived from an EMBL/GenBank/DDBJ whole genome shotgun (WGS) entry which is preliminary data.</text>
</comment>
<proteinExistence type="predicted"/>
<accession>A0A498NET3</accession>
<dbReference type="EMBL" id="QBIY01011822">
    <property type="protein sequence ID" value="RXN29195.1"/>
    <property type="molecule type" value="Genomic_DNA"/>
</dbReference>
<reference evidence="1 2" key="1">
    <citation type="submission" date="2018-03" db="EMBL/GenBank/DDBJ databases">
        <title>Draft genome sequence of Rohu Carp (Labeo rohita).</title>
        <authorList>
            <person name="Das P."/>
            <person name="Kushwaha B."/>
            <person name="Joshi C.G."/>
            <person name="Kumar D."/>
            <person name="Nagpure N.S."/>
            <person name="Sahoo L."/>
            <person name="Das S.P."/>
            <person name="Bit A."/>
            <person name="Patnaik S."/>
            <person name="Meher P.K."/>
            <person name="Jayasankar P."/>
            <person name="Koringa P.G."/>
            <person name="Patel N.V."/>
            <person name="Hinsu A.T."/>
            <person name="Kumar R."/>
            <person name="Pandey M."/>
            <person name="Agarwal S."/>
            <person name="Srivastava S."/>
            <person name="Singh M."/>
            <person name="Iquebal M.A."/>
            <person name="Jaiswal S."/>
            <person name="Angadi U.B."/>
            <person name="Kumar N."/>
            <person name="Raza M."/>
            <person name="Shah T.M."/>
            <person name="Rai A."/>
            <person name="Jena J.K."/>
        </authorList>
    </citation>
    <scope>NUCLEOTIDE SEQUENCE [LARGE SCALE GENOMIC DNA]</scope>
    <source>
        <strain evidence="1">DASCIFA01</strain>
        <tissue evidence="1">Testis</tissue>
    </source>
</reference>
<dbReference type="Proteomes" id="UP000290572">
    <property type="component" value="Unassembled WGS sequence"/>
</dbReference>
<organism evidence="1 2">
    <name type="scientific">Labeo rohita</name>
    <name type="common">Indian major carp</name>
    <name type="synonym">Cyprinus rohita</name>
    <dbReference type="NCBI Taxonomy" id="84645"/>
    <lineage>
        <taxon>Eukaryota</taxon>
        <taxon>Metazoa</taxon>
        <taxon>Chordata</taxon>
        <taxon>Craniata</taxon>
        <taxon>Vertebrata</taxon>
        <taxon>Euteleostomi</taxon>
        <taxon>Actinopterygii</taxon>
        <taxon>Neopterygii</taxon>
        <taxon>Teleostei</taxon>
        <taxon>Ostariophysi</taxon>
        <taxon>Cypriniformes</taxon>
        <taxon>Cyprinidae</taxon>
        <taxon>Labeoninae</taxon>
        <taxon>Labeonini</taxon>
        <taxon>Labeo</taxon>
    </lineage>
</organism>
<protein>
    <submittedName>
        <fullName evidence="1">Uncharacterized protein</fullName>
    </submittedName>
</protein>
<evidence type="ECO:0000313" key="2">
    <source>
        <dbReference type="Proteomes" id="UP000290572"/>
    </source>
</evidence>
<evidence type="ECO:0000313" key="1">
    <source>
        <dbReference type="EMBL" id="RXN29195.1"/>
    </source>
</evidence>
<keyword evidence="2" id="KW-1185">Reference proteome</keyword>
<gene>
    <name evidence="1" type="ORF">ROHU_018924</name>
</gene>